<gene>
    <name evidence="2" type="ORF">CP98_02503</name>
</gene>
<protein>
    <submittedName>
        <fullName evidence="2">MazG family protein</fullName>
    </submittedName>
</protein>
<proteinExistence type="predicted"/>
<feature type="domain" description="NTP pyrophosphohydrolase MazG-like" evidence="1">
    <location>
        <begin position="35"/>
        <end position="108"/>
    </location>
</feature>
<dbReference type="PATRIC" id="fig|13690.10.peg.2568"/>
<dbReference type="CDD" id="cd11529">
    <property type="entry name" value="NTP-PPase_MazG_Cterm"/>
    <property type="match status" value="1"/>
</dbReference>
<dbReference type="Proteomes" id="UP000028534">
    <property type="component" value="Unassembled WGS sequence"/>
</dbReference>
<dbReference type="PANTHER" id="PTHR30522:SF0">
    <property type="entry name" value="NUCLEOSIDE TRIPHOSPHATE PYROPHOSPHOHYDROLASE"/>
    <property type="match status" value="1"/>
</dbReference>
<dbReference type="SUPFAM" id="SSF101386">
    <property type="entry name" value="all-alpha NTP pyrophosphatases"/>
    <property type="match status" value="2"/>
</dbReference>
<dbReference type="GO" id="GO:0046061">
    <property type="term" value="P:dATP catabolic process"/>
    <property type="evidence" value="ECO:0007669"/>
    <property type="project" value="TreeGrafter"/>
</dbReference>
<organism evidence="2 3">
    <name type="scientific">Sphingobium yanoikuyae</name>
    <name type="common">Sphingomonas yanoikuyae</name>
    <dbReference type="NCBI Taxonomy" id="13690"/>
    <lineage>
        <taxon>Bacteria</taxon>
        <taxon>Pseudomonadati</taxon>
        <taxon>Pseudomonadota</taxon>
        <taxon>Alphaproteobacteria</taxon>
        <taxon>Sphingomonadales</taxon>
        <taxon>Sphingomonadaceae</taxon>
        <taxon>Sphingobium</taxon>
    </lineage>
</organism>
<dbReference type="PANTHER" id="PTHR30522">
    <property type="entry name" value="NUCLEOSIDE TRIPHOSPHATE PYROPHOSPHOHYDROLASE"/>
    <property type="match status" value="1"/>
</dbReference>
<dbReference type="GO" id="GO:0046052">
    <property type="term" value="P:UTP catabolic process"/>
    <property type="evidence" value="ECO:0007669"/>
    <property type="project" value="TreeGrafter"/>
</dbReference>
<dbReference type="NCBIfam" id="TIGR00444">
    <property type="entry name" value="mazG"/>
    <property type="match status" value="1"/>
</dbReference>
<dbReference type="GO" id="GO:0047429">
    <property type="term" value="F:nucleoside triphosphate diphosphatase activity"/>
    <property type="evidence" value="ECO:0007669"/>
    <property type="project" value="InterPro"/>
</dbReference>
<dbReference type="EMBL" id="JGVR01000014">
    <property type="protein sequence ID" value="KEZ18791.1"/>
    <property type="molecule type" value="Genomic_DNA"/>
</dbReference>
<dbReference type="RefSeq" id="WP_037519760.1">
    <property type="nucleotide sequence ID" value="NZ_JGVR01000014.1"/>
</dbReference>
<name>A0A084ELE9_SPHYA</name>
<dbReference type="GO" id="GO:0046076">
    <property type="term" value="P:dTTP catabolic process"/>
    <property type="evidence" value="ECO:0007669"/>
    <property type="project" value="TreeGrafter"/>
</dbReference>
<reference evidence="2 3" key="1">
    <citation type="submission" date="2014-03" db="EMBL/GenBank/DDBJ databases">
        <title>Genome sequence of Sphingobium yanoikuyae B1.</title>
        <authorList>
            <person name="Gan H.M."/>
            <person name="Gan H.Y."/>
            <person name="Savka M.A."/>
        </authorList>
    </citation>
    <scope>NUCLEOTIDE SEQUENCE [LARGE SCALE GENOMIC DNA]</scope>
    <source>
        <strain evidence="2 3">B1</strain>
    </source>
</reference>
<dbReference type="STRING" id="13690.AX777_09235"/>
<dbReference type="eggNOG" id="COG3956">
    <property type="taxonomic scope" value="Bacteria"/>
</dbReference>
<dbReference type="Gene3D" id="1.10.287.1080">
    <property type="entry name" value="MazG-like"/>
    <property type="match status" value="2"/>
</dbReference>
<dbReference type="GO" id="GO:0006203">
    <property type="term" value="P:dGTP catabolic process"/>
    <property type="evidence" value="ECO:0007669"/>
    <property type="project" value="TreeGrafter"/>
</dbReference>
<dbReference type="Pfam" id="PF03819">
    <property type="entry name" value="MazG"/>
    <property type="match status" value="2"/>
</dbReference>
<dbReference type="FunFam" id="1.10.287.1080:FF:000001">
    <property type="entry name" value="Nucleoside triphosphate pyrophosphohydrolase"/>
    <property type="match status" value="1"/>
</dbReference>
<dbReference type="NCBIfam" id="NF007113">
    <property type="entry name" value="PRK09562.1"/>
    <property type="match status" value="1"/>
</dbReference>
<feature type="domain" description="NTP pyrophosphohydrolase MazG-like" evidence="1">
    <location>
        <begin position="173"/>
        <end position="228"/>
    </location>
</feature>
<accession>A0A084ELE9</accession>
<dbReference type="AlphaFoldDB" id="A0A084ELE9"/>
<dbReference type="CDD" id="cd11528">
    <property type="entry name" value="NTP-PPase_MazG_Nterm"/>
    <property type="match status" value="1"/>
</dbReference>
<dbReference type="InterPro" id="IPR048011">
    <property type="entry name" value="NTP-PPase_MazG-like_C"/>
</dbReference>
<dbReference type="GO" id="GO:0046047">
    <property type="term" value="P:TTP catabolic process"/>
    <property type="evidence" value="ECO:0007669"/>
    <property type="project" value="TreeGrafter"/>
</dbReference>
<evidence type="ECO:0000313" key="3">
    <source>
        <dbReference type="Proteomes" id="UP000028534"/>
    </source>
</evidence>
<dbReference type="GO" id="GO:0046081">
    <property type="term" value="P:dUTP catabolic process"/>
    <property type="evidence" value="ECO:0007669"/>
    <property type="project" value="TreeGrafter"/>
</dbReference>
<comment type="caution">
    <text evidence="2">The sequence shown here is derived from an EMBL/GenBank/DDBJ whole genome shotgun (WGS) entry which is preliminary data.</text>
</comment>
<evidence type="ECO:0000259" key="1">
    <source>
        <dbReference type="Pfam" id="PF03819"/>
    </source>
</evidence>
<dbReference type="InterPro" id="IPR048015">
    <property type="entry name" value="NTP-PPase_MazG-like_N"/>
</dbReference>
<dbReference type="InterPro" id="IPR004518">
    <property type="entry name" value="MazG-like_dom"/>
</dbReference>
<evidence type="ECO:0000313" key="2">
    <source>
        <dbReference type="EMBL" id="KEZ18791.1"/>
    </source>
</evidence>
<dbReference type="InterPro" id="IPR011551">
    <property type="entry name" value="NTP_PyrPHydrolase_MazG"/>
</dbReference>
<dbReference type="GO" id="GO:0006950">
    <property type="term" value="P:response to stress"/>
    <property type="evidence" value="ECO:0007669"/>
    <property type="project" value="UniProtKB-ARBA"/>
</dbReference>
<sequence>MSDSSKASPADIMPIADVMARLRDPETGCPWDIEQDFASIAPYTIEEAYEVADAIERNDMADLRDELGDLLLQVVFHSRIAEQAGHFRLQDVIDSIAAKMIRRHPHVFGEGARREDGHAQWESIKAAERADKIPDPSAMAGVAQALPALLRAEKLQKRAARTGFDWPDAQGAIAKIHEELDEVASATSHAHREEEIGDLLFAVVNLARHLKIDPEVALRGGNAKFDRRFRQMEAIAGDAFVGLSLDEKEALWQQAKQAE</sequence>